<evidence type="ECO:0000256" key="9">
    <source>
        <dbReference type="ARBA" id="ARBA00023098"/>
    </source>
</evidence>
<comment type="similarity">
    <text evidence="16">Belongs to the eIF-3 subunit L family.</text>
</comment>
<feature type="domain" description="SSD" evidence="19">
    <location>
        <begin position="1265"/>
        <end position="1430"/>
    </location>
</feature>
<dbReference type="Pfam" id="PF12349">
    <property type="entry name" value="Sterol-sensing"/>
    <property type="match status" value="1"/>
</dbReference>
<comment type="subunit">
    <text evidence="16">Component of the eukaryotic translation initiation factor 3 (eIF-3) complex.</text>
</comment>
<dbReference type="GO" id="GO:0005319">
    <property type="term" value="F:lipid transporter activity"/>
    <property type="evidence" value="ECO:0007669"/>
    <property type="project" value="InterPro"/>
</dbReference>
<dbReference type="InterPro" id="IPR032190">
    <property type="entry name" value="NPC1_N"/>
</dbReference>
<feature type="transmembrane region" description="Helical" evidence="18">
    <location>
        <begin position="1405"/>
        <end position="1430"/>
    </location>
</feature>
<comment type="caution">
    <text evidence="21">The sequence shown here is derived from an EMBL/GenBank/DDBJ whole genome shotgun (WGS) entry which is preliminary data.</text>
</comment>
<feature type="transmembrane region" description="Helical" evidence="18">
    <location>
        <begin position="1804"/>
        <end position="1823"/>
    </location>
</feature>
<dbReference type="GO" id="GO:0008203">
    <property type="term" value="P:cholesterol metabolic process"/>
    <property type="evidence" value="ECO:0007669"/>
    <property type="project" value="UniProtKB-KW"/>
</dbReference>
<feature type="transmembrane region" description="Helical" evidence="18">
    <location>
        <begin position="1830"/>
        <end position="1851"/>
    </location>
</feature>
<sequence length="1989" mass="228623">MMDFEYTPYGGTTAPSTMNQQEMDHYFGGSYGGGVSSISRREIIEHFAEFRRAIHEGPVSLVQHYYNTNYATMMQNYSAEWPSAEALREHVGDDPLFLTLYKEMYFRHIYASKPGGVSLEERQESYVNYIDLFNLVLAKEQPLKIELPDQWLWDIIEEFIYQFQSFCNFRTKLAKRTDDDIEQLKRNIKIWNVHAVLNVMHSLVDKSRIVEQLEATKKGVSFNPGSDLFCQTNLYKMFGYFSLIGLLKLHTLTSDYYMALKTIECIDLDVTKQNDVCQVFHCIVATNYHAGFCYTMMRNYEDAIRVFVDTLLYIQRSKPIIVAQTFQNDAVNKTADQMMTLLAICLTLNPMRIDETIYLHLREKFLDKLPKPLLWVGPDGKLPFRDSFAYACPKFISPAPTIFEQRNDTQWAEPFNRQIEVFTEELQEQAYIPDVRSYLKLYTTMNIEKLATFMEKTPQEVKPILLTFKHKLSGNDATQKTEEDFQSSADIDFYIDKEIIYIADTKITRRYSDYLVKQILKYEELTRSIVEALSPQHGGIFFYNSHCYDTNNEIQHSGQISLYSIMKYKLLSLIIFICFKYISTKCIWYEGIRDGFNQVYRNGQPKPLPLTDISLLNEMCPHIPTTEGVSPLLCCDRKQLTEIQKFKYIVDNLIGRCPSCYFNFLRIFCEMSCNPDHDQFIWPLEIFNITRPNNEEVSIKGNEDEVIRKDWALTDYVDPEEEQEHDADKATSKVVTKPIETVEVIKKLRYFISEEQANDFINSCWSVRINFQYAVDVLCGSLNRACDVKKLFQYIGLKNAQSPIKIDFIFVNGTYYDKEIKRTFQPSKAKMFACDQPVVLPHLSREKCTCMDCNAMCPKINHTKKESFISKNGTFIEKFKEKIYKLHIITIIAIGLYSVFVIIFIFACLYECIPNLKRNKKSSLVENIRNDKTDEIEGEKKNLNGGPIKDESDSEASFSEQQGGFLDNIGMKIDDGLHHIFTVIGRFCAYNPRYTIIPVLTIIFVLCFGSRYYTVTTDPVDLWVASNSRARQEKAYFDEKFGPFYRIAHLILVPKNKKNISLLYKTPLEAEEKYTFGPVFERNFLLDALRLQLFVENFNVTAASGKTIYLNNTCYKPLEPDNNNCAILSLFQYHQNNLTFLSQERLYPSQYLECIQAPLTQQTKSFQRTCMGKFGGPIDPYMVLGAFPSHDGVPDYAKAQALIITIIINNQRKNKENVNEQLEDTLLWEQHFLQYMKTYNSKWFDVKYRAERSIEDEIERESKSDIKTVLISYLIMFLYIAIALGRIRNIRHLFVDMKVSLGIAGVALVTLSVWASVGIFSYMKIPTTLIIFEVIPFLVLAVGVDNIFILTQSIQRDQRLLNEDVESQIGRIVGRVGPAMLLTSVSESIAFFLGALTPMPAVRLFSLYAAVSVLIDFFLQITIFVTFITLDHKRTIENRIDVFCCLQISRDKTNSQPRCLSLPRVSWFKPKISKKRPSISNNQSPLQTPLGSIKSDETNKNIFRQSSKIEPCEEHLMEMDGFLFSLFKKYYAPFIMNCYVRPTVIFIFFTWLALSIALLPYVKVGLEQNITMAKDSYMIDYFSALKEYFAVGPPVYFVITQGIDYSNINASNMICASAGCSSKSMANQLGIASLRPSETRIAQIGTTWLDDYYDWLRHRGSTPCCRLHETTGGFCSTNAPLNANCHPCTRSTTREALTHYEFTTFLPYFLKDNPNYKCAKGGHAAHGNSVALSDEDKTVETSLIMGYHSLLISSGDFIEAMKQAYILTDTITRTLQTAGYDVKVFPYSIFYVFYEQYLTIWHDVFMNLSISAAAIFVATFILLGFDIMSAFIITLTIAMITCDMIAMMYIWNIEMNAISLVNLVMSVGISLEFCAHICRDFILSAKGSRLKRAEKALAYMGSSVFSGITLTKIGGIVVLGFSHSQLFHIFYFRMFICIVSFGAAHGLIFLPVLLSYIGPSPNHIRKTRIHRSRSMRKSHPLQAMSTEMS</sequence>
<dbReference type="Pfam" id="PF22314">
    <property type="entry name" value="NPC1_MLD"/>
    <property type="match status" value="1"/>
</dbReference>
<keyword evidence="7 18" id="KW-1133">Transmembrane helix</keyword>
<dbReference type="SUPFAM" id="SSF82866">
    <property type="entry name" value="Multidrug efflux transporter AcrB transmembrane domain"/>
    <property type="match status" value="2"/>
</dbReference>
<evidence type="ECO:0000256" key="13">
    <source>
        <dbReference type="ARBA" id="ARBA00023180"/>
    </source>
</evidence>
<dbReference type="FunFam" id="1.20.1640.10:FF:000010">
    <property type="entry name" value="NPC intracellular cholesterol transporter 1"/>
    <property type="match status" value="1"/>
</dbReference>
<dbReference type="PROSITE" id="PS50156">
    <property type="entry name" value="SSD"/>
    <property type="match status" value="1"/>
</dbReference>
<feature type="transmembrane region" description="Helical" evidence="18">
    <location>
        <begin position="1299"/>
        <end position="1323"/>
    </location>
</feature>
<feature type="transmembrane region" description="Helical" evidence="18">
    <location>
        <begin position="1372"/>
        <end position="1393"/>
    </location>
</feature>
<evidence type="ECO:0000256" key="16">
    <source>
        <dbReference type="HAMAP-Rule" id="MF_03011"/>
    </source>
</evidence>
<feature type="transmembrane region" description="Helical" evidence="18">
    <location>
        <begin position="1538"/>
        <end position="1562"/>
    </location>
</feature>
<gene>
    <name evidence="21" type="ORF">JXQ802_LOCUS21536</name>
    <name evidence="20" type="ORF">PYM288_LOCUS8493</name>
</gene>
<dbReference type="InterPro" id="IPR019382">
    <property type="entry name" value="eIF3l"/>
</dbReference>
<evidence type="ECO:0000256" key="6">
    <source>
        <dbReference type="ARBA" id="ARBA00022729"/>
    </source>
</evidence>
<feature type="transmembrane region" description="Helical" evidence="18">
    <location>
        <begin position="1270"/>
        <end position="1287"/>
    </location>
</feature>
<dbReference type="GO" id="GO:0030301">
    <property type="term" value="P:cholesterol transport"/>
    <property type="evidence" value="ECO:0007669"/>
    <property type="project" value="UniProtKB-ARBA"/>
</dbReference>
<feature type="transmembrane region" description="Helical" evidence="18">
    <location>
        <begin position="1930"/>
        <end position="1958"/>
    </location>
</feature>
<evidence type="ECO:0000259" key="19">
    <source>
        <dbReference type="PROSITE" id="PS50156"/>
    </source>
</evidence>
<feature type="region of interest" description="Disordered" evidence="17">
    <location>
        <begin position="1474"/>
        <end position="1494"/>
    </location>
</feature>
<keyword evidence="11" id="KW-1015">Disulfide bond</keyword>
<evidence type="ECO:0000313" key="21">
    <source>
        <dbReference type="EMBL" id="CAF1147265.1"/>
    </source>
</evidence>
<dbReference type="GO" id="GO:0005852">
    <property type="term" value="C:eukaryotic translation initiation factor 3 complex"/>
    <property type="evidence" value="ECO:0007669"/>
    <property type="project" value="UniProtKB-UniRule"/>
</dbReference>
<dbReference type="PANTHER" id="PTHR45727:SF2">
    <property type="entry name" value="NPC INTRACELLULAR CHOLESTEROL TRANSPORTER 1"/>
    <property type="match status" value="1"/>
</dbReference>
<dbReference type="InterPro" id="IPR053956">
    <property type="entry name" value="NPC1_MLD"/>
</dbReference>
<feature type="transmembrane region" description="Helical" evidence="18">
    <location>
        <begin position="994"/>
        <end position="1013"/>
    </location>
</feature>
<evidence type="ECO:0000256" key="1">
    <source>
        <dbReference type="ARBA" id="ARBA00004127"/>
    </source>
</evidence>
<dbReference type="GO" id="GO:0033290">
    <property type="term" value="C:eukaryotic 48S preinitiation complex"/>
    <property type="evidence" value="ECO:0007669"/>
    <property type="project" value="UniProtKB-UniRule"/>
</dbReference>
<proteinExistence type="inferred from homology"/>
<dbReference type="NCBIfam" id="TIGR00917">
    <property type="entry name" value="2A060601"/>
    <property type="match status" value="1"/>
</dbReference>
<name>A0A814SGV6_9BILA</name>
<dbReference type="EMBL" id="CAJNOL010000636">
    <property type="protein sequence ID" value="CAF1147265.1"/>
    <property type="molecule type" value="Genomic_DNA"/>
</dbReference>
<feature type="region of interest" description="Disordered" evidence="17">
    <location>
        <begin position="1969"/>
        <end position="1989"/>
    </location>
</feature>
<feature type="compositionally biased region" description="Polar residues" evidence="17">
    <location>
        <begin position="1481"/>
        <end position="1490"/>
    </location>
</feature>
<dbReference type="FunFam" id="1.20.1640.10:FF:000008">
    <property type="entry name" value="NPC intracellular cholesterol transporter 1"/>
    <property type="match status" value="1"/>
</dbReference>
<keyword evidence="16" id="KW-0648">Protein biosynthesis</keyword>
<feature type="transmembrane region" description="Helical" evidence="18">
    <location>
        <begin position="886"/>
        <end position="910"/>
    </location>
</feature>
<protein>
    <recommendedName>
        <fullName evidence="16">Eukaryotic translation initiation factor 3 subunit L</fullName>
        <shortName evidence="16">eIF3l</shortName>
    </recommendedName>
</protein>
<dbReference type="GO" id="GO:0005886">
    <property type="term" value="C:plasma membrane"/>
    <property type="evidence" value="ECO:0007669"/>
    <property type="project" value="TreeGrafter"/>
</dbReference>
<comment type="similarity">
    <text evidence="2">Belongs to the patched family.</text>
</comment>
<keyword evidence="22" id="KW-1185">Reference proteome</keyword>
<evidence type="ECO:0000256" key="10">
    <source>
        <dbReference type="ARBA" id="ARBA00023136"/>
    </source>
</evidence>
<reference evidence="21" key="1">
    <citation type="submission" date="2021-02" db="EMBL/GenBank/DDBJ databases">
        <authorList>
            <person name="Nowell W R."/>
        </authorList>
    </citation>
    <scope>NUCLEOTIDE SEQUENCE</scope>
</reference>
<organism evidence="21 22">
    <name type="scientific">Rotaria sordida</name>
    <dbReference type="NCBI Taxonomy" id="392033"/>
    <lineage>
        <taxon>Eukaryota</taxon>
        <taxon>Metazoa</taxon>
        <taxon>Spiralia</taxon>
        <taxon>Gnathifera</taxon>
        <taxon>Rotifera</taxon>
        <taxon>Eurotatoria</taxon>
        <taxon>Bdelloidea</taxon>
        <taxon>Philodinida</taxon>
        <taxon>Philodinidae</taxon>
        <taxon>Rotaria</taxon>
    </lineage>
</organism>
<keyword evidence="9" id="KW-0443">Lipid metabolism</keyword>
<dbReference type="Proteomes" id="UP000663854">
    <property type="component" value="Unassembled WGS sequence"/>
</dbReference>
<evidence type="ECO:0000256" key="8">
    <source>
        <dbReference type="ARBA" id="ARBA00023055"/>
    </source>
</evidence>
<dbReference type="Gene3D" id="1.20.1640.10">
    <property type="entry name" value="Multidrug efflux transporter AcrB transmembrane domain"/>
    <property type="match status" value="2"/>
</dbReference>
<feature type="transmembrane region" description="Helical" evidence="18">
    <location>
        <begin position="1329"/>
        <end position="1351"/>
    </location>
</feature>
<keyword evidence="4" id="KW-0153">Cholesterol metabolism</keyword>
<accession>A0A814SGV6</accession>
<comment type="subcellular location">
    <subcellularLocation>
        <location evidence="16">Cytoplasm</location>
    </subcellularLocation>
    <subcellularLocation>
        <location evidence="1">Endomembrane system</location>
        <topology evidence="1">Multi-pass membrane protein</topology>
    </subcellularLocation>
</comment>
<dbReference type="GO" id="GO:0030299">
    <property type="term" value="P:intestinal cholesterol absorption"/>
    <property type="evidence" value="ECO:0007669"/>
    <property type="project" value="TreeGrafter"/>
</dbReference>
<evidence type="ECO:0000256" key="7">
    <source>
        <dbReference type="ARBA" id="ARBA00022989"/>
    </source>
</evidence>
<evidence type="ECO:0000256" key="18">
    <source>
        <dbReference type="SAM" id="Phobius"/>
    </source>
</evidence>
<dbReference type="GO" id="GO:0003743">
    <property type="term" value="F:translation initiation factor activity"/>
    <property type="evidence" value="ECO:0007669"/>
    <property type="project" value="UniProtKB-UniRule"/>
</dbReference>
<evidence type="ECO:0000256" key="15">
    <source>
        <dbReference type="ARBA" id="ARBA00034049"/>
    </source>
</evidence>
<keyword evidence="13" id="KW-0325">Glycoprotein</keyword>
<keyword evidence="14" id="KW-0753">Steroid metabolism</keyword>
<keyword evidence="12" id="KW-1207">Sterol metabolism</keyword>
<keyword evidence="5 18" id="KW-0812">Transmembrane</keyword>
<evidence type="ECO:0000256" key="12">
    <source>
        <dbReference type="ARBA" id="ARBA00023166"/>
    </source>
</evidence>
<dbReference type="InterPro" id="IPR053958">
    <property type="entry name" value="HMGCR/SNAP/NPC1-like_SSD"/>
</dbReference>
<keyword evidence="16" id="KW-0396">Initiation factor</keyword>
<evidence type="ECO:0000256" key="3">
    <source>
        <dbReference type="ARBA" id="ARBA00022448"/>
    </source>
</evidence>
<keyword evidence="8" id="KW-0445">Lipid transport</keyword>
<keyword evidence="10 18" id="KW-0472">Membrane</keyword>
<dbReference type="GO" id="GO:0001732">
    <property type="term" value="P:formation of cytoplasmic translation initiation complex"/>
    <property type="evidence" value="ECO:0007669"/>
    <property type="project" value="UniProtKB-UniRule"/>
</dbReference>
<comment type="catalytic activity">
    <reaction evidence="15">
        <text>cholesterol(in) = cholesterol(out)</text>
        <dbReference type="Rhea" id="RHEA:39747"/>
        <dbReference type="ChEBI" id="CHEBI:16113"/>
    </reaction>
</comment>
<dbReference type="InterPro" id="IPR004765">
    <property type="entry name" value="NPC1-like"/>
</dbReference>
<evidence type="ECO:0000256" key="14">
    <source>
        <dbReference type="ARBA" id="ARBA00023221"/>
    </source>
</evidence>
<dbReference type="EMBL" id="CAJNOH010000114">
    <property type="protein sequence ID" value="CAF0880038.1"/>
    <property type="molecule type" value="Genomic_DNA"/>
</dbReference>
<feature type="transmembrane region" description="Helical" evidence="18">
    <location>
        <begin position="1896"/>
        <end position="1918"/>
    </location>
</feature>
<keyword evidence="16" id="KW-0963">Cytoplasm</keyword>
<evidence type="ECO:0000313" key="22">
    <source>
        <dbReference type="Proteomes" id="UP000663870"/>
    </source>
</evidence>
<feature type="compositionally biased region" description="Basic residues" evidence="17">
    <location>
        <begin position="1969"/>
        <end position="1979"/>
    </location>
</feature>
<evidence type="ECO:0000256" key="11">
    <source>
        <dbReference type="ARBA" id="ARBA00023157"/>
    </source>
</evidence>
<dbReference type="Proteomes" id="UP000663870">
    <property type="component" value="Unassembled WGS sequence"/>
</dbReference>
<keyword evidence="3" id="KW-0813">Transport</keyword>
<dbReference type="Pfam" id="PF16414">
    <property type="entry name" value="NPC1_N"/>
    <property type="match status" value="2"/>
</dbReference>
<evidence type="ECO:0000256" key="4">
    <source>
        <dbReference type="ARBA" id="ARBA00022548"/>
    </source>
</evidence>
<evidence type="ECO:0000256" key="17">
    <source>
        <dbReference type="SAM" id="MobiDB-lite"/>
    </source>
</evidence>
<dbReference type="GO" id="GO:0016282">
    <property type="term" value="C:eukaryotic 43S preinitiation complex"/>
    <property type="evidence" value="ECO:0007669"/>
    <property type="project" value="UniProtKB-UniRule"/>
</dbReference>
<dbReference type="GO" id="GO:0012505">
    <property type="term" value="C:endomembrane system"/>
    <property type="evidence" value="ECO:0007669"/>
    <property type="project" value="UniProtKB-SubCell"/>
</dbReference>
<dbReference type="GO" id="GO:0042632">
    <property type="term" value="P:cholesterol homeostasis"/>
    <property type="evidence" value="ECO:0007669"/>
    <property type="project" value="TreeGrafter"/>
</dbReference>
<dbReference type="Pfam" id="PF10255">
    <property type="entry name" value="Paf67"/>
    <property type="match status" value="1"/>
</dbReference>
<evidence type="ECO:0000256" key="2">
    <source>
        <dbReference type="ARBA" id="ARBA00005585"/>
    </source>
</evidence>
<comment type="function">
    <text evidence="16">Component of the eukaryotic translation initiation factor 3 (eIF-3) complex, which is involved in protein synthesis of a specialized repertoire of mRNAs and, together with other initiation factors, stimulates binding of mRNA and methionyl-tRNAi to the 40S ribosome. The eIF-3 complex specifically targets and initiates translation of a subset of mRNAs involved in cell proliferation.</text>
</comment>
<dbReference type="HAMAP" id="MF_03011">
    <property type="entry name" value="eIF3l"/>
    <property type="match status" value="1"/>
</dbReference>
<keyword evidence="6" id="KW-0732">Signal</keyword>
<dbReference type="InterPro" id="IPR000731">
    <property type="entry name" value="SSD"/>
</dbReference>
<evidence type="ECO:0000313" key="20">
    <source>
        <dbReference type="EMBL" id="CAF0880038.1"/>
    </source>
</evidence>
<evidence type="ECO:0000256" key="5">
    <source>
        <dbReference type="ARBA" id="ARBA00022692"/>
    </source>
</evidence>
<dbReference type="PANTHER" id="PTHR45727">
    <property type="entry name" value="NPC INTRACELLULAR CHOLESTEROL TRANSPORTER 1"/>
    <property type="match status" value="1"/>
</dbReference>
<dbReference type="GO" id="GO:0015485">
    <property type="term" value="F:cholesterol binding"/>
    <property type="evidence" value="ECO:0007669"/>
    <property type="project" value="TreeGrafter"/>
</dbReference>